<evidence type="ECO:0008006" key="4">
    <source>
        <dbReference type="Google" id="ProtNLM"/>
    </source>
</evidence>
<feature type="transmembrane region" description="Helical" evidence="1">
    <location>
        <begin position="6"/>
        <end position="24"/>
    </location>
</feature>
<keyword evidence="1" id="KW-1133">Transmembrane helix</keyword>
<protein>
    <recommendedName>
        <fullName evidence="4">LysM domain-containing protein</fullName>
    </recommendedName>
</protein>
<gene>
    <name evidence="2" type="ORF">JR050_11835</name>
</gene>
<dbReference type="Gene3D" id="3.10.350.10">
    <property type="entry name" value="LysM domain"/>
    <property type="match status" value="1"/>
</dbReference>
<sequence length="108" mass="12487">MKIKTMNLAFYIAFILSIGAFYLISYMTNDDRLEDQYIQMEIAANETVWELAEKYAKDHNLSTWEFVKWVEDKNKVDADHIAIGTVLILPIEKKDKGNSIIIVADGER</sequence>
<accession>A0ABS2DIS6</accession>
<dbReference type="EMBL" id="JAFELM010000031">
    <property type="protein sequence ID" value="MBM6618348.1"/>
    <property type="molecule type" value="Genomic_DNA"/>
</dbReference>
<keyword evidence="3" id="KW-1185">Reference proteome</keyword>
<organism evidence="2 3">
    <name type="scientific">Bacillus suaedaesalsae</name>
    <dbReference type="NCBI Taxonomy" id="2810349"/>
    <lineage>
        <taxon>Bacteria</taxon>
        <taxon>Bacillati</taxon>
        <taxon>Bacillota</taxon>
        <taxon>Bacilli</taxon>
        <taxon>Bacillales</taxon>
        <taxon>Bacillaceae</taxon>
        <taxon>Bacillus</taxon>
    </lineage>
</organism>
<keyword evidence="1" id="KW-0472">Membrane</keyword>
<dbReference type="InterPro" id="IPR036779">
    <property type="entry name" value="LysM_dom_sf"/>
</dbReference>
<proteinExistence type="predicted"/>
<comment type="caution">
    <text evidence="2">The sequence shown here is derived from an EMBL/GenBank/DDBJ whole genome shotgun (WGS) entry which is preliminary data.</text>
</comment>
<evidence type="ECO:0000256" key="1">
    <source>
        <dbReference type="SAM" id="Phobius"/>
    </source>
</evidence>
<dbReference type="Proteomes" id="UP001518925">
    <property type="component" value="Unassembled WGS sequence"/>
</dbReference>
<evidence type="ECO:0000313" key="2">
    <source>
        <dbReference type="EMBL" id="MBM6618348.1"/>
    </source>
</evidence>
<reference evidence="2 3" key="1">
    <citation type="submission" date="2021-02" db="EMBL/GenBank/DDBJ databases">
        <title>Bacillus sp. RD4P76, an endophyte from a halophyte.</title>
        <authorList>
            <person name="Sun J.-Q."/>
        </authorList>
    </citation>
    <scope>NUCLEOTIDE SEQUENCE [LARGE SCALE GENOMIC DNA]</scope>
    <source>
        <strain evidence="2 3">RD4P76</strain>
    </source>
</reference>
<evidence type="ECO:0000313" key="3">
    <source>
        <dbReference type="Proteomes" id="UP001518925"/>
    </source>
</evidence>
<name>A0ABS2DIS6_9BACI</name>
<keyword evidence="1" id="KW-0812">Transmembrane</keyword>
<dbReference type="RefSeq" id="WP_204203709.1">
    <property type="nucleotide sequence ID" value="NZ_JAFELM010000031.1"/>
</dbReference>